<dbReference type="Pfam" id="PF06580">
    <property type="entry name" value="His_kinase"/>
    <property type="match status" value="1"/>
</dbReference>
<name>A0ABN1KAT7_9BURK</name>
<dbReference type="PANTHER" id="PTHR34220">
    <property type="entry name" value="SENSOR HISTIDINE KINASE YPDA"/>
    <property type="match status" value="1"/>
</dbReference>
<dbReference type="SUPFAM" id="SSF55874">
    <property type="entry name" value="ATPase domain of HSP90 chaperone/DNA topoisomerase II/histidine kinase"/>
    <property type="match status" value="1"/>
</dbReference>
<protein>
    <recommendedName>
        <fullName evidence="3">Signal transduction histidine kinase internal region domain-containing protein</fullName>
    </recommendedName>
</protein>
<feature type="transmembrane region" description="Helical" evidence="2">
    <location>
        <begin position="106"/>
        <end position="132"/>
    </location>
</feature>
<keyword evidence="2" id="KW-0812">Transmembrane</keyword>
<evidence type="ECO:0000256" key="2">
    <source>
        <dbReference type="SAM" id="Phobius"/>
    </source>
</evidence>
<dbReference type="Gene3D" id="3.30.565.10">
    <property type="entry name" value="Histidine kinase-like ATPase, C-terminal domain"/>
    <property type="match status" value="1"/>
</dbReference>
<evidence type="ECO:0000256" key="1">
    <source>
        <dbReference type="SAM" id="Coils"/>
    </source>
</evidence>
<evidence type="ECO:0000259" key="3">
    <source>
        <dbReference type="Pfam" id="PF06580"/>
    </source>
</evidence>
<sequence length="383" mass="41426">MVPRMSPESPVLPPEDLPQTPAPVSPRALWGGYAAIVLVVGLLQGLAELQHYLERGGQHPWEPLLWELSSVVCMGALGVAVYRWHARAWQQLQAGGSRLALLGRHVLGALAYAVLHVSGMFALRFGFYALMGAGYEPGGPLKVMAYELGKDLVSYTVMVAVCHGLLLLFAEQQRQRELARLRAELAEARLARLAEQIQPHFLFNTLNLISSVMYEDVPRADRILCDLATLLRQALAAEQAGRHALDEELALVQPYLSLMQARFGERLVVEIDVSPAARICQVPALLLISPVENAIKHDVAQRSGPVRVTVRGELRAGPRLWLQVQNSGVTPTRDEREGAIGLANTRARLQALYGDAASVTLAPAPGGGGQLTLVLPAQGAVAA</sequence>
<accession>A0ABN1KAT7</accession>
<evidence type="ECO:0000313" key="5">
    <source>
        <dbReference type="Proteomes" id="UP001500279"/>
    </source>
</evidence>
<keyword evidence="1" id="KW-0175">Coiled coil</keyword>
<dbReference type="Proteomes" id="UP001500279">
    <property type="component" value="Unassembled WGS sequence"/>
</dbReference>
<feature type="transmembrane region" description="Helical" evidence="2">
    <location>
        <begin position="152"/>
        <end position="170"/>
    </location>
</feature>
<dbReference type="InterPro" id="IPR010559">
    <property type="entry name" value="Sig_transdc_His_kin_internal"/>
</dbReference>
<reference evidence="4 5" key="1">
    <citation type="journal article" date="2019" name="Int. J. Syst. Evol. Microbiol.">
        <title>The Global Catalogue of Microorganisms (GCM) 10K type strain sequencing project: providing services to taxonomists for standard genome sequencing and annotation.</title>
        <authorList>
            <consortium name="The Broad Institute Genomics Platform"/>
            <consortium name="The Broad Institute Genome Sequencing Center for Infectious Disease"/>
            <person name="Wu L."/>
            <person name="Ma J."/>
        </authorList>
    </citation>
    <scope>NUCLEOTIDE SEQUENCE [LARGE SCALE GENOMIC DNA]</scope>
    <source>
        <strain evidence="4 5">JCM 15503</strain>
    </source>
</reference>
<dbReference type="InterPro" id="IPR050640">
    <property type="entry name" value="Bact_2-comp_sensor_kinase"/>
</dbReference>
<keyword evidence="2" id="KW-0472">Membrane</keyword>
<proteinExistence type="predicted"/>
<feature type="transmembrane region" description="Helical" evidence="2">
    <location>
        <begin position="66"/>
        <end position="85"/>
    </location>
</feature>
<comment type="caution">
    <text evidence="4">The sequence shown here is derived from an EMBL/GenBank/DDBJ whole genome shotgun (WGS) entry which is preliminary data.</text>
</comment>
<feature type="transmembrane region" description="Helical" evidence="2">
    <location>
        <begin position="28"/>
        <end position="46"/>
    </location>
</feature>
<keyword evidence="5" id="KW-1185">Reference proteome</keyword>
<dbReference type="EMBL" id="BAAAEW010000026">
    <property type="protein sequence ID" value="GAA0760367.1"/>
    <property type="molecule type" value="Genomic_DNA"/>
</dbReference>
<organism evidence="4 5">
    <name type="scientific">Ideonella azotifigens</name>
    <dbReference type="NCBI Taxonomy" id="513160"/>
    <lineage>
        <taxon>Bacteria</taxon>
        <taxon>Pseudomonadati</taxon>
        <taxon>Pseudomonadota</taxon>
        <taxon>Betaproteobacteria</taxon>
        <taxon>Burkholderiales</taxon>
        <taxon>Sphaerotilaceae</taxon>
        <taxon>Ideonella</taxon>
    </lineage>
</organism>
<dbReference type="PANTHER" id="PTHR34220:SF9">
    <property type="entry name" value="SIGNAL TRANSDUCTION HISTIDINE KINASE INTERNAL REGION DOMAIN-CONTAINING PROTEIN"/>
    <property type="match status" value="1"/>
</dbReference>
<evidence type="ECO:0000313" key="4">
    <source>
        <dbReference type="EMBL" id="GAA0760367.1"/>
    </source>
</evidence>
<dbReference type="InterPro" id="IPR036890">
    <property type="entry name" value="HATPase_C_sf"/>
</dbReference>
<feature type="coiled-coil region" evidence="1">
    <location>
        <begin position="169"/>
        <end position="198"/>
    </location>
</feature>
<gene>
    <name evidence="4" type="ORF">GCM10009107_42820</name>
</gene>
<keyword evidence="2" id="KW-1133">Transmembrane helix</keyword>
<feature type="domain" description="Signal transduction histidine kinase internal region" evidence="3">
    <location>
        <begin position="188"/>
        <end position="267"/>
    </location>
</feature>